<feature type="domain" description="Methyltransferase type 11" evidence="1">
    <location>
        <begin position="51"/>
        <end position="142"/>
    </location>
</feature>
<organism evidence="2 3">
    <name type="scientific">Acidiferrimicrobium australe</name>
    <dbReference type="NCBI Taxonomy" id="2664430"/>
    <lineage>
        <taxon>Bacteria</taxon>
        <taxon>Bacillati</taxon>
        <taxon>Actinomycetota</taxon>
        <taxon>Acidimicrobiia</taxon>
        <taxon>Acidimicrobiales</taxon>
        <taxon>Acidimicrobiaceae</taxon>
        <taxon>Acidiferrimicrobium</taxon>
    </lineage>
</organism>
<dbReference type="PANTHER" id="PTHR43460">
    <property type="entry name" value="METHYLTRANSFERASE"/>
    <property type="match status" value="1"/>
</dbReference>
<dbReference type="InterPro" id="IPR052939">
    <property type="entry name" value="23S_rRNA_MeTrnsfrase_RlmA"/>
</dbReference>
<dbReference type="Proteomes" id="UP000437736">
    <property type="component" value="Unassembled WGS sequence"/>
</dbReference>
<dbReference type="Pfam" id="PF08241">
    <property type="entry name" value="Methyltransf_11"/>
    <property type="match status" value="1"/>
</dbReference>
<keyword evidence="2" id="KW-0808">Transferase</keyword>
<evidence type="ECO:0000313" key="2">
    <source>
        <dbReference type="EMBL" id="MST34282.1"/>
    </source>
</evidence>
<accession>A0ABW9QX74</accession>
<keyword evidence="2" id="KW-0489">Methyltransferase</keyword>
<proteinExistence type="predicted"/>
<gene>
    <name evidence="2" type="ORF">GHK86_16330</name>
</gene>
<comment type="caution">
    <text evidence="2">The sequence shown here is derived from an EMBL/GenBank/DDBJ whole genome shotgun (WGS) entry which is preliminary data.</text>
</comment>
<dbReference type="Gene3D" id="3.40.50.150">
    <property type="entry name" value="Vaccinia Virus protein VP39"/>
    <property type="match status" value="1"/>
</dbReference>
<protein>
    <submittedName>
        <fullName evidence="2">Methyltransferase domain-containing protein</fullName>
    </submittedName>
</protein>
<dbReference type="InterPro" id="IPR029063">
    <property type="entry name" value="SAM-dependent_MTases_sf"/>
</dbReference>
<evidence type="ECO:0000259" key="1">
    <source>
        <dbReference type="Pfam" id="PF08241"/>
    </source>
</evidence>
<sequence>MEFDALVAEGLAVPVEGWDFSWFQGRATEQRPSWGYARLLAGRLAGARSALDIQTGGGEVFAWALEQAACHPSRLTATESWSPNAVLANHRLGQLKVGVVRAADDEGLPLRDGVFDLVSSRHPVELVWSEVARVLRPGGTFLSQMVGPGSNRELYEFLMGPQPDDPSRSSQVAAADAAAVGLQLVQVQEEALDVVFFDVAAVVHFLRKVPWTVPDFTVDRYHDRLAALHAQLDQEGQFLCHSQRYLIELRKQ</sequence>
<dbReference type="SUPFAM" id="SSF53335">
    <property type="entry name" value="S-adenosyl-L-methionine-dependent methyltransferases"/>
    <property type="match status" value="1"/>
</dbReference>
<evidence type="ECO:0000313" key="3">
    <source>
        <dbReference type="Proteomes" id="UP000437736"/>
    </source>
</evidence>
<dbReference type="GO" id="GO:0008168">
    <property type="term" value="F:methyltransferase activity"/>
    <property type="evidence" value="ECO:0007669"/>
    <property type="project" value="UniProtKB-KW"/>
</dbReference>
<keyword evidence="3" id="KW-1185">Reference proteome</keyword>
<dbReference type="EMBL" id="WJHE01000928">
    <property type="protein sequence ID" value="MST34282.1"/>
    <property type="molecule type" value="Genomic_DNA"/>
</dbReference>
<dbReference type="InterPro" id="IPR013216">
    <property type="entry name" value="Methyltransf_11"/>
</dbReference>
<dbReference type="GO" id="GO:0032259">
    <property type="term" value="P:methylation"/>
    <property type="evidence" value="ECO:0007669"/>
    <property type="project" value="UniProtKB-KW"/>
</dbReference>
<dbReference type="PANTHER" id="PTHR43460:SF1">
    <property type="entry name" value="METHYLTRANSFERASE TYPE 11 DOMAIN-CONTAINING PROTEIN"/>
    <property type="match status" value="1"/>
</dbReference>
<name>A0ABW9QX74_9ACTN</name>
<dbReference type="CDD" id="cd02440">
    <property type="entry name" value="AdoMet_MTases"/>
    <property type="match status" value="1"/>
</dbReference>
<reference evidence="2 3" key="1">
    <citation type="submission" date="2019-11" db="EMBL/GenBank/DDBJ databases">
        <title>Acidiferrimicrobium australis gen. nov., sp. nov., an acidophilic and obligately heterotrophic, member of the Actinobacteria that catalyses dissimilatory oxido- reduction of iron isolated from metal-rich acidic water in Chile.</title>
        <authorList>
            <person name="Gonzalez D."/>
            <person name="Huber K."/>
            <person name="Hedrich S."/>
            <person name="Rojas-Villalobos C."/>
            <person name="Quatrini R."/>
            <person name="Dinamarca M.A."/>
            <person name="Schwarz A."/>
            <person name="Canales C."/>
            <person name="Nancucheo I."/>
        </authorList>
    </citation>
    <scope>NUCLEOTIDE SEQUENCE [LARGE SCALE GENOMIC DNA]</scope>
    <source>
        <strain evidence="2 3">USS-CCA1</strain>
    </source>
</reference>